<dbReference type="Proteomes" id="UP000309033">
    <property type="component" value="Unassembled WGS sequence"/>
</dbReference>
<evidence type="ECO:0000313" key="2">
    <source>
        <dbReference type="Proteomes" id="UP000309033"/>
    </source>
</evidence>
<keyword evidence="2" id="KW-1185">Reference proteome</keyword>
<sequence length="73" mass="8320">MSERITWTMHHFSQANPKGHQQGDVPALLRRVADSIKDLGDVEVHDLIMHTEITAEGSWPSLTVYFDYKADEP</sequence>
<dbReference type="OrthoDB" id="5189551at2"/>
<dbReference type="EMBL" id="VANP01000009">
    <property type="protein sequence ID" value="TLP56239.1"/>
    <property type="molecule type" value="Genomic_DNA"/>
</dbReference>
<organism evidence="1 2">
    <name type="scientific">Microbispora triticiradicis</name>
    <dbReference type="NCBI Taxonomy" id="2200763"/>
    <lineage>
        <taxon>Bacteria</taxon>
        <taxon>Bacillati</taxon>
        <taxon>Actinomycetota</taxon>
        <taxon>Actinomycetes</taxon>
        <taxon>Streptosporangiales</taxon>
        <taxon>Streptosporangiaceae</taxon>
        <taxon>Microbispora</taxon>
    </lineage>
</organism>
<gene>
    <name evidence="1" type="ORF">FED44_23200</name>
</gene>
<dbReference type="AlphaFoldDB" id="A0A5R8YS06"/>
<protein>
    <submittedName>
        <fullName evidence="1">Uncharacterized protein</fullName>
    </submittedName>
</protein>
<name>A0A5R8YS06_9ACTN</name>
<evidence type="ECO:0000313" key="1">
    <source>
        <dbReference type="EMBL" id="TLP56239.1"/>
    </source>
</evidence>
<comment type="caution">
    <text evidence="1">The sequence shown here is derived from an EMBL/GenBank/DDBJ whole genome shotgun (WGS) entry which is preliminary data.</text>
</comment>
<proteinExistence type="predicted"/>
<reference evidence="1" key="1">
    <citation type="submission" date="2019-05" db="EMBL/GenBank/DDBJ databases">
        <title>Isolation, diversity and antifungal activity of Actinobacteria from wheat.</title>
        <authorList>
            <person name="Yu B."/>
        </authorList>
    </citation>
    <scope>NUCLEOTIDE SEQUENCE [LARGE SCALE GENOMIC DNA]</scope>
    <source>
        <strain evidence="1">NEAU-HEGS1-5</strain>
    </source>
</reference>
<accession>A0A5R8YS06</accession>